<evidence type="ECO:0000256" key="5">
    <source>
        <dbReference type="ARBA" id="ARBA00023004"/>
    </source>
</evidence>
<proteinExistence type="predicted"/>
<keyword evidence="5 6" id="KW-0408">Iron</keyword>
<dbReference type="GO" id="GO:0020037">
    <property type="term" value="F:heme binding"/>
    <property type="evidence" value="ECO:0007669"/>
    <property type="project" value="InterPro"/>
</dbReference>
<sequence>MAGLGAVQAQAQADPAVRGKLLFLQCAACHAVTANGGAKVGPHLAGIVGRKSASVASYKYSPAMTKAGITWTEASLDQWLTGPAKLVPGTTMLFPGLPKAEDRKAVIAYLKTVKP</sequence>
<evidence type="ECO:0000313" key="8">
    <source>
        <dbReference type="EMBL" id="RVU07209.1"/>
    </source>
</evidence>
<evidence type="ECO:0000259" key="7">
    <source>
        <dbReference type="PROSITE" id="PS51007"/>
    </source>
</evidence>
<organism evidence="8 9">
    <name type="scientific">Novosphingobium umbonatum</name>
    <dbReference type="NCBI Taxonomy" id="1908524"/>
    <lineage>
        <taxon>Bacteria</taxon>
        <taxon>Pseudomonadati</taxon>
        <taxon>Pseudomonadota</taxon>
        <taxon>Alphaproteobacteria</taxon>
        <taxon>Sphingomonadales</taxon>
        <taxon>Sphingomonadaceae</taxon>
        <taxon>Novosphingobium</taxon>
    </lineage>
</organism>
<dbReference type="InterPro" id="IPR036909">
    <property type="entry name" value="Cyt_c-like_dom_sf"/>
</dbReference>
<dbReference type="Proteomes" id="UP000282837">
    <property type="component" value="Unassembled WGS sequence"/>
</dbReference>
<evidence type="ECO:0000256" key="3">
    <source>
        <dbReference type="ARBA" id="ARBA00022723"/>
    </source>
</evidence>
<evidence type="ECO:0000256" key="2">
    <source>
        <dbReference type="ARBA" id="ARBA00022617"/>
    </source>
</evidence>
<evidence type="ECO:0000256" key="6">
    <source>
        <dbReference type="PROSITE-ProRule" id="PRU00433"/>
    </source>
</evidence>
<dbReference type="AlphaFoldDB" id="A0A3S2VW00"/>
<dbReference type="EMBL" id="SACO01000002">
    <property type="protein sequence ID" value="RVU07209.1"/>
    <property type="molecule type" value="Genomic_DNA"/>
</dbReference>
<dbReference type="PANTHER" id="PTHR11961">
    <property type="entry name" value="CYTOCHROME C"/>
    <property type="match status" value="1"/>
</dbReference>
<dbReference type="InterPro" id="IPR002327">
    <property type="entry name" value="Cyt_c_1A/1B"/>
</dbReference>
<dbReference type="SUPFAM" id="SSF46626">
    <property type="entry name" value="Cytochrome c"/>
    <property type="match status" value="1"/>
</dbReference>
<dbReference type="Gene3D" id="1.10.760.10">
    <property type="entry name" value="Cytochrome c-like domain"/>
    <property type="match status" value="1"/>
</dbReference>
<comment type="caution">
    <text evidence="8">The sequence shown here is derived from an EMBL/GenBank/DDBJ whole genome shotgun (WGS) entry which is preliminary data.</text>
</comment>
<accession>A0A3S2VW00</accession>
<keyword evidence="2 6" id="KW-0349">Heme</keyword>
<keyword evidence="3 6" id="KW-0479">Metal-binding</keyword>
<keyword evidence="1" id="KW-0813">Transport</keyword>
<dbReference type="Pfam" id="PF00034">
    <property type="entry name" value="Cytochrom_C"/>
    <property type="match status" value="1"/>
</dbReference>
<feature type="domain" description="Cytochrome c" evidence="7">
    <location>
        <begin position="14"/>
        <end position="114"/>
    </location>
</feature>
<evidence type="ECO:0000256" key="4">
    <source>
        <dbReference type="ARBA" id="ARBA00022982"/>
    </source>
</evidence>
<dbReference type="GO" id="GO:0009055">
    <property type="term" value="F:electron transfer activity"/>
    <property type="evidence" value="ECO:0007669"/>
    <property type="project" value="InterPro"/>
</dbReference>
<protein>
    <submittedName>
        <fullName evidence="8">Cytochrome c family protein</fullName>
    </submittedName>
</protein>
<evidence type="ECO:0000256" key="1">
    <source>
        <dbReference type="ARBA" id="ARBA00022448"/>
    </source>
</evidence>
<dbReference type="PRINTS" id="PR00604">
    <property type="entry name" value="CYTCHRMECIAB"/>
</dbReference>
<dbReference type="PROSITE" id="PS51007">
    <property type="entry name" value="CYTC"/>
    <property type="match status" value="1"/>
</dbReference>
<dbReference type="GO" id="GO:0046872">
    <property type="term" value="F:metal ion binding"/>
    <property type="evidence" value="ECO:0007669"/>
    <property type="project" value="UniProtKB-KW"/>
</dbReference>
<name>A0A3S2VW00_9SPHN</name>
<reference evidence="8 9" key="1">
    <citation type="submission" date="2019-01" db="EMBL/GenBank/DDBJ databases">
        <authorList>
            <person name="Chen W.-M."/>
        </authorList>
    </citation>
    <scope>NUCLEOTIDE SEQUENCE [LARGE SCALE GENOMIC DNA]</scope>
    <source>
        <strain evidence="8 9">FSY-9</strain>
    </source>
</reference>
<dbReference type="OrthoDB" id="9805828at2"/>
<keyword evidence="9" id="KW-1185">Reference proteome</keyword>
<keyword evidence="4" id="KW-0249">Electron transport</keyword>
<dbReference type="InterPro" id="IPR009056">
    <property type="entry name" value="Cyt_c-like_dom"/>
</dbReference>
<gene>
    <name evidence="8" type="ORF">EOE18_03240</name>
</gene>
<evidence type="ECO:0000313" key="9">
    <source>
        <dbReference type="Proteomes" id="UP000282837"/>
    </source>
</evidence>